<dbReference type="EMBL" id="JAUTXU010000007">
    <property type="protein sequence ID" value="KAK3723914.1"/>
    <property type="molecule type" value="Genomic_DNA"/>
</dbReference>
<gene>
    <name evidence="1" type="ORF">LTR37_001398</name>
</gene>
<accession>A0ACC3NVM0</accession>
<sequence length="155" mass="17081">MAEAPASSSRSPVKAAIWKAKQEETLASMQQGQKPIARPSRAELNKRLQGMKADAHRGQQYPHQERLYIVKSAYAPSVTPVAQLSTIALSDLLLETHHRRKLLVIRIVADAVDYLGVHSIAQDAAGDIDHISLHFQNPQTAPSLAWFCPRVPCSL</sequence>
<organism evidence="1 2">
    <name type="scientific">Vermiconidia calcicola</name>
    <dbReference type="NCBI Taxonomy" id="1690605"/>
    <lineage>
        <taxon>Eukaryota</taxon>
        <taxon>Fungi</taxon>
        <taxon>Dikarya</taxon>
        <taxon>Ascomycota</taxon>
        <taxon>Pezizomycotina</taxon>
        <taxon>Dothideomycetes</taxon>
        <taxon>Dothideomycetidae</taxon>
        <taxon>Mycosphaerellales</taxon>
        <taxon>Extremaceae</taxon>
        <taxon>Vermiconidia</taxon>
    </lineage>
</organism>
<reference evidence="1" key="1">
    <citation type="submission" date="2023-07" db="EMBL/GenBank/DDBJ databases">
        <title>Black Yeasts Isolated from many extreme environments.</title>
        <authorList>
            <person name="Coleine C."/>
            <person name="Stajich J.E."/>
            <person name="Selbmann L."/>
        </authorList>
    </citation>
    <scope>NUCLEOTIDE SEQUENCE</scope>
    <source>
        <strain evidence="1">CCFEE 5714</strain>
    </source>
</reference>
<protein>
    <submittedName>
        <fullName evidence="1">Uncharacterized protein</fullName>
    </submittedName>
</protein>
<comment type="caution">
    <text evidence="1">The sequence shown here is derived from an EMBL/GenBank/DDBJ whole genome shotgun (WGS) entry which is preliminary data.</text>
</comment>
<dbReference type="Proteomes" id="UP001281147">
    <property type="component" value="Unassembled WGS sequence"/>
</dbReference>
<evidence type="ECO:0000313" key="1">
    <source>
        <dbReference type="EMBL" id="KAK3723914.1"/>
    </source>
</evidence>
<proteinExistence type="predicted"/>
<evidence type="ECO:0000313" key="2">
    <source>
        <dbReference type="Proteomes" id="UP001281147"/>
    </source>
</evidence>
<keyword evidence="2" id="KW-1185">Reference proteome</keyword>
<name>A0ACC3NVM0_9PEZI</name>